<feature type="non-terminal residue" evidence="1">
    <location>
        <position position="138"/>
    </location>
</feature>
<keyword evidence="2" id="KW-1185">Reference proteome</keyword>
<dbReference type="EMBL" id="CAJVPI010001268">
    <property type="protein sequence ID" value="CAG8604130.1"/>
    <property type="molecule type" value="Genomic_DNA"/>
</dbReference>
<dbReference type="Proteomes" id="UP000789739">
    <property type="component" value="Unassembled WGS sequence"/>
</dbReference>
<name>A0A9N9CJK9_9GLOM</name>
<protein>
    <submittedName>
        <fullName evidence="1">4692_t:CDS:1</fullName>
    </submittedName>
</protein>
<reference evidence="1" key="1">
    <citation type="submission" date="2021-06" db="EMBL/GenBank/DDBJ databases">
        <authorList>
            <person name="Kallberg Y."/>
            <person name="Tangrot J."/>
            <person name="Rosling A."/>
        </authorList>
    </citation>
    <scope>NUCLEOTIDE SEQUENCE</scope>
    <source>
        <strain evidence="1">BR232B</strain>
    </source>
</reference>
<dbReference type="AlphaFoldDB" id="A0A9N9CJK9"/>
<accession>A0A9N9CJK9</accession>
<organism evidence="1 2">
    <name type="scientific">Paraglomus brasilianum</name>
    <dbReference type="NCBI Taxonomy" id="144538"/>
    <lineage>
        <taxon>Eukaryota</taxon>
        <taxon>Fungi</taxon>
        <taxon>Fungi incertae sedis</taxon>
        <taxon>Mucoromycota</taxon>
        <taxon>Glomeromycotina</taxon>
        <taxon>Glomeromycetes</taxon>
        <taxon>Paraglomerales</taxon>
        <taxon>Paraglomeraceae</taxon>
        <taxon>Paraglomus</taxon>
    </lineage>
</organism>
<evidence type="ECO:0000313" key="2">
    <source>
        <dbReference type="Proteomes" id="UP000789739"/>
    </source>
</evidence>
<gene>
    <name evidence="1" type="ORF">PBRASI_LOCUS7808</name>
</gene>
<comment type="caution">
    <text evidence="1">The sequence shown here is derived from an EMBL/GenBank/DDBJ whole genome shotgun (WGS) entry which is preliminary data.</text>
</comment>
<evidence type="ECO:0000313" key="1">
    <source>
        <dbReference type="EMBL" id="CAG8604130.1"/>
    </source>
</evidence>
<sequence length="138" mass="15979">MPQPLLECEFAGFTTIFEKALIITKIYPDVFRKIKREYRKNERKANKELIQENIDILIALCEYALTDDDCSEADKRVYEEVRKLLNNLKPKEIATDSPMGSGILDLTNRGNKIAERLPQDVQETLTKHELKEVILPTE</sequence>
<proteinExistence type="predicted"/>